<reference evidence="2 3" key="1">
    <citation type="journal article" date="2017" name="Genome Announc.">
        <title>Genome sequence of the saprophytic ascomycete Epicoccum nigrum ICMP 19927 strain isolated from New Zealand.</title>
        <authorList>
            <person name="Fokin M."/>
            <person name="Fleetwood D."/>
            <person name="Weir B.S."/>
            <person name="Villas-Boas S.G."/>
        </authorList>
    </citation>
    <scope>NUCLEOTIDE SEQUENCE [LARGE SCALE GENOMIC DNA]</scope>
    <source>
        <strain evidence="2 3">ICMP 19927</strain>
    </source>
</reference>
<name>A0A1Y2MCA1_EPING</name>
<evidence type="ECO:0000256" key="1">
    <source>
        <dbReference type="SAM" id="MobiDB-lite"/>
    </source>
</evidence>
<sequence>MVDHDMANVKDRCTSKELFPASKEGRTGYQYHLMDDHDVEEDDLYEYSWGRVRGYDLPERPGDDEMPAQEEEQPVRVPRTRKRPLVLDDSDE</sequence>
<protein>
    <submittedName>
        <fullName evidence="2">Uncharacterized protein</fullName>
    </submittedName>
</protein>
<evidence type="ECO:0000313" key="3">
    <source>
        <dbReference type="Proteomes" id="UP000193240"/>
    </source>
</evidence>
<dbReference type="InParanoid" id="A0A1Y2MCA1"/>
<dbReference type="EMBL" id="KZ107838">
    <property type="protein sequence ID" value="OSS53710.1"/>
    <property type="molecule type" value="Genomic_DNA"/>
</dbReference>
<gene>
    <name evidence="2" type="ORF">B5807_00046</name>
</gene>
<keyword evidence="3" id="KW-1185">Reference proteome</keyword>
<organism evidence="2 3">
    <name type="scientific">Epicoccum nigrum</name>
    <name type="common">Soil fungus</name>
    <name type="synonym">Epicoccum purpurascens</name>
    <dbReference type="NCBI Taxonomy" id="105696"/>
    <lineage>
        <taxon>Eukaryota</taxon>
        <taxon>Fungi</taxon>
        <taxon>Dikarya</taxon>
        <taxon>Ascomycota</taxon>
        <taxon>Pezizomycotina</taxon>
        <taxon>Dothideomycetes</taxon>
        <taxon>Pleosporomycetidae</taxon>
        <taxon>Pleosporales</taxon>
        <taxon>Pleosporineae</taxon>
        <taxon>Didymellaceae</taxon>
        <taxon>Epicoccum</taxon>
    </lineage>
</organism>
<feature type="region of interest" description="Disordered" evidence="1">
    <location>
        <begin position="55"/>
        <end position="92"/>
    </location>
</feature>
<dbReference type="AlphaFoldDB" id="A0A1Y2MCA1"/>
<dbReference type="Proteomes" id="UP000193240">
    <property type="component" value="Unassembled WGS sequence"/>
</dbReference>
<proteinExistence type="predicted"/>
<evidence type="ECO:0000313" key="2">
    <source>
        <dbReference type="EMBL" id="OSS53710.1"/>
    </source>
</evidence>
<accession>A0A1Y2MCA1</accession>